<organism evidence="5 6">
    <name type="scientific">Candidatus Mailhella merdigallinarum</name>
    <dbReference type="NCBI Taxonomy" id="2838658"/>
    <lineage>
        <taxon>Bacteria</taxon>
        <taxon>Pseudomonadati</taxon>
        <taxon>Thermodesulfobacteriota</taxon>
        <taxon>Desulfovibrionia</taxon>
        <taxon>Desulfovibrionales</taxon>
        <taxon>Desulfovibrionaceae</taxon>
        <taxon>Mailhella</taxon>
    </lineage>
</organism>
<dbReference type="InterPro" id="IPR028082">
    <property type="entry name" value="Peripla_BP_I"/>
</dbReference>
<protein>
    <submittedName>
        <fullName evidence="5">ABC transporter substrate-binding protein</fullName>
    </submittedName>
</protein>
<evidence type="ECO:0000313" key="5">
    <source>
        <dbReference type="EMBL" id="HJA08782.1"/>
    </source>
</evidence>
<evidence type="ECO:0000256" key="1">
    <source>
        <dbReference type="ARBA" id="ARBA00010062"/>
    </source>
</evidence>
<evidence type="ECO:0000256" key="2">
    <source>
        <dbReference type="ARBA" id="ARBA00022729"/>
    </source>
</evidence>
<gene>
    <name evidence="5" type="ORF">H9962_06305</name>
</gene>
<comment type="similarity">
    <text evidence="1">Belongs to the leucine-binding protein family.</text>
</comment>
<reference evidence="5" key="2">
    <citation type="submission" date="2021-04" db="EMBL/GenBank/DDBJ databases">
        <authorList>
            <person name="Gilroy R."/>
        </authorList>
    </citation>
    <scope>NUCLEOTIDE SEQUENCE</scope>
    <source>
        <strain evidence="5">CHK186-16707</strain>
    </source>
</reference>
<dbReference type="SUPFAM" id="SSF53822">
    <property type="entry name" value="Periplasmic binding protein-like I"/>
    <property type="match status" value="1"/>
</dbReference>
<dbReference type="AlphaFoldDB" id="A0A9D2HCN1"/>
<name>A0A9D2HCN1_9BACT</name>
<proteinExistence type="inferred from homology"/>
<dbReference type="InterPro" id="IPR028081">
    <property type="entry name" value="Leu-bd"/>
</dbReference>
<feature type="domain" description="Leucine-binding protein" evidence="4">
    <location>
        <begin position="205"/>
        <end position="544"/>
    </location>
</feature>
<evidence type="ECO:0000313" key="6">
    <source>
        <dbReference type="Proteomes" id="UP000824225"/>
    </source>
</evidence>
<accession>A0A9D2HCN1</accession>
<evidence type="ECO:0000259" key="4">
    <source>
        <dbReference type="Pfam" id="PF13458"/>
    </source>
</evidence>
<comment type="caution">
    <text evidence="5">The sequence shown here is derived from an EMBL/GenBank/DDBJ whole genome shotgun (WGS) entry which is preliminary data.</text>
</comment>
<dbReference type="Gene3D" id="3.40.50.2300">
    <property type="match status" value="2"/>
</dbReference>
<dbReference type="Pfam" id="PF13458">
    <property type="entry name" value="Peripla_BP_6"/>
    <property type="match status" value="1"/>
</dbReference>
<dbReference type="PROSITE" id="PS51257">
    <property type="entry name" value="PROKAR_LIPOPROTEIN"/>
    <property type="match status" value="1"/>
</dbReference>
<feature type="region of interest" description="Disordered" evidence="3">
    <location>
        <begin position="562"/>
        <end position="612"/>
    </location>
</feature>
<reference evidence="5" key="1">
    <citation type="journal article" date="2021" name="PeerJ">
        <title>Extensive microbial diversity within the chicken gut microbiome revealed by metagenomics and culture.</title>
        <authorList>
            <person name="Gilroy R."/>
            <person name="Ravi A."/>
            <person name="Getino M."/>
            <person name="Pursley I."/>
            <person name="Horton D.L."/>
            <person name="Alikhan N.F."/>
            <person name="Baker D."/>
            <person name="Gharbi K."/>
            <person name="Hall N."/>
            <person name="Watson M."/>
            <person name="Adriaenssens E.M."/>
            <person name="Foster-Nyarko E."/>
            <person name="Jarju S."/>
            <person name="Secka A."/>
            <person name="Antonio M."/>
            <person name="Oren A."/>
            <person name="Chaudhuri R.R."/>
            <person name="La Ragione R."/>
            <person name="Hildebrand F."/>
            <person name="Pallen M.J."/>
        </authorList>
    </citation>
    <scope>NUCLEOTIDE SEQUENCE</scope>
    <source>
        <strain evidence="5">CHK186-16707</strain>
    </source>
</reference>
<sequence>MSPSFRPSRAVRPLILPLALLGCLLAAGCTSMLSPLASSSGSATADQTRTEAWLQSLTGLTPMEQARRAEQAWRDESNPPLLRDRAAFLLSTRPSSQSVAAQQALARRYAAASQVERVEMERVLMADLLTADDGTLRLLGSGAPTGREATFPWSLTVWQAAKRGLLADNAGALKRLSMPGVFADPSVVGPASSGGAPLAPRSGCVALVLPRSGPFASISRQISDGAAVAAQTLADRGAPMDVRIIDSSLADWLNQVDALPPQCVAVGGPLQADAYASLRSRPLPGRALFAFLPQLPDPADEGNGVWRFFTSPQDQIDAVLNVAANDLGVSSFGALVPDDAFGHRMGDLFLQTAARRGLPVSTATYPPDDMKSWTKLTASFVEAVPPAKGKIPQARAAFEAVFLPDGWKSMDMLISTLHYNGAHQKIMLGSALWEQSLRSAHGLNPSTFALTIFPGVWDAQAATPAAAALREGMAARQGRAGDWAVLGYDFVQLAAGLGLDSPQWTPAALNARLAAGPVADWAGAPVQWDGAGRASRRLLLFQPSRNGMIPLDLEAFRAYREGRGPLPNVEPAETDTEERSAASEPDISALLESITGHPADAAEPAPTHVPQL</sequence>
<evidence type="ECO:0000256" key="3">
    <source>
        <dbReference type="SAM" id="MobiDB-lite"/>
    </source>
</evidence>
<keyword evidence="2" id="KW-0732">Signal</keyword>
<dbReference type="Proteomes" id="UP000824225">
    <property type="component" value="Unassembled WGS sequence"/>
</dbReference>
<dbReference type="EMBL" id="DXAN01000021">
    <property type="protein sequence ID" value="HJA08782.1"/>
    <property type="molecule type" value="Genomic_DNA"/>
</dbReference>